<organism evidence="3 4">
    <name type="scientific">Brachionus plicatilis</name>
    <name type="common">Marine rotifer</name>
    <name type="synonym">Brachionus muelleri</name>
    <dbReference type="NCBI Taxonomy" id="10195"/>
    <lineage>
        <taxon>Eukaryota</taxon>
        <taxon>Metazoa</taxon>
        <taxon>Spiralia</taxon>
        <taxon>Gnathifera</taxon>
        <taxon>Rotifera</taxon>
        <taxon>Eurotatoria</taxon>
        <taxon>Monogononta</taxon>
        <taxon>Pseudotrocha</taxon>
        <taxon>Ploima</taxon>
        <taxon>Brachionidae</taxon>
        <taxon>Brachionus</taxon>
    </lineage>
</organism>
<evidence type="ECO:0000313" key="4">
    <source>
        <dbReference type="Proteomes" id="UP000276133"/>
    </source>
</evidence>
<name>A0A3M7P8B4_BRAPC</name>
<comment type="caution">
    <text evidence="3">The sequence shown here is derived from an EMBL/GenBank/DDBJ whole genome shotgun (WGS) entry which is preliminary data.</text>
</comment>
<protein>
    <submittedName>
        <fullName evidence="3">Uncharacterized protein</fullName>
    </submittedName>
</protein>
<keyword evidence="2" id="KW-1133">Transmembrane helix</keyword>
<dbReference type="EMBL" id="REGN01012684">
    <property type="protein sequence ID" value="RMZ94987.1"/>
    <property type="molecule type" value="Genomic_DNA"/>
</dbReference>
<keyword evidence="2" id="KW-0812">Transmembrane</keyword>
<dbReference type="AlphaFoldDB" id="A0A3M7P8B4"/>
<gene>
    <name evidence="3" type="ORF">BpHYR1_054397</name>
</gene>
<accession>A0A3M7P8B4</accession>
<feature type="region of interest" description="Disordered" evidence="1">
    <location>
        <begin position="1"/>
        <end position="24"/>
    </location>
</feature>
<feature type="transmembrane region" description="Helical" evidence="2">
    <location>
        <begin position="76"/>
        <end position="95"/>
    </location>
</feature>
<keyword evidence="4" id="KW-1185">Reference proteome</keyword>
<feature type="compositionally biased region" description="Polar residues" evidence="1">
    <location>
        <begin position="9"/>
        <end position="24"/>
    </location>
</feature>
<reference evidence="3 4" key="1">
    <citation type="journal article" date="2018" name="Sci. Rep.">
        <title>Genomic signatures of local adaptation to the degree of environmental predictability in rotifers.</title>
        <authorList>
            <person name="Franch-Gras L."/>
            <person name="Hahn C."/>
            <person name="Garcia-Roger E.M."/>
            <person name="Carmona M.J."/>
            <person name="Serra M."/>
            <person name="Gomez A."/>
        </authorList>
    </citation>
    <scope>NUCLEOTIDE SEQUENCE [LARGE SCALE GENOMIC DNA]</scope>
    <source>
        <strain evidence="3">HYR1</strain>
    </source>
</reference>
<evidence type="ECO:0000256" key="1">
    <source>
        <dbReference type="SAM" id="MobiDB-lite"/>
    </source>
</evidence>
<evidence type="ECO:0000313" key="3">
    <source>
        <dbReference type="EMBL" id="RMZ94987.1"/>
    </source>
</evidence>
<dbReference type="Proteomes" id="UP000276133">
    <property type="component" value="Unassembled WGS sequence"/>
</dbReference>
<evidence type="ECO:0000256" key="2">
    <source>
        <dbReference type="SAM" id="Phobius"/>
    </source>
</evidence>
<keyword evidence="2" id="KW-0472">Membrane</keyword>
<proteinExistence type="predicted"/>
<sequence length="139" mass="16593">MSVDDSDLENSLKNQNMSVDDSDLENSLKNQNMSVDDLDLENSLKNQNMSVDDLDILCHHSYYDYKLILDEQINKNLKICSFTIYTLVLFFYFIVLKFKKKSVKKLSNSSRFLDLNFWKQKFITIFSFKFYLLRNRIKI</sequence>